<evidence type="ECO:0000313" key="2">
    <source>
        <dbReference type="EMBL" id="KRZ65251.1"/>
    </source>
</evidence>
<evidence type="ECO:0000313" key="3">
    <source>
        <dbReference type="Proteomes" id="UP000054843"/>
    </source>
</evidence>
<sequence>MASKVGIAYVNTLEAAQFFKNISGNTQRGALRIRSSYLANCFRSIDAHFSLYWFTKFSSKISKFLFWRVSPQTAHCSDLWSIVCGVFAMTILNRCWTQRRELVACLMNIFFVVWVVMILSVLADIDKPLYEMHVGFYQLHFLSTRPC</sequence>
<comment type="caution">
    <text evidence="2">The sequence shown here is derived from an EMBL/GenBank/DDBJ whole genome shotgun (WGS) entry which is preliminary data.</text>
</comment>
<dbReference type="AlphaFoldDB" id="A0A0V1M0H4"/>
<gene>
    <name evidence="2" type="ORF">T10_8244</name>
</gene>
<reference evidence="2 3" key="1">
    <citation type="submission" date="2015-01" db="EMBL/GenBank/DDBJ databases">
        <title>Evolution of Trichinella species and genotypes.</title>
        <authorList>
            <person name="Korhonen P.K."/>
            <person name="Edoardo P."/>
            <person name="Giuseppe L.R."/>
            <person name="Gasser R.B."/>
        </authorList>
    </citation>
    <scope>NUCLEOTIDE SEQUENCE [LARGE SCALE GENOMIC DNA]</scope>
    <source>
        <strain evidence="2">ISS1980</strain>
    </source>
</reference>
<keyword evidence="3" id="KW-1185">Reference proteome</keyword>
<organism evidence="2 3">
    <name type="scientific">Trichinella papuae</name>
    <dbReference type="NCBI Taxonomy" id="268474"/>
    <lineage>
        <taxon>Eukaryota</taxon>
        <taxon>Metazoa</taxon>
        <taxon>Ecdysozoa</taxon>
        <taxon>Nematoda</taxon>
        <taxon>Enoplea</taxon>
        <taxon>Dorylaimia</taxon>
        <taxon>Trichinellida</taxon>
        <taxon>Trichinellidae</taxon>
        <taxon>Trichinella</taxon>
    </lineage>
</organism>
<keyword evidence="1" id="KW-0812">Transmembrane</keyword>
<evidence type="ECO:0000256" key="1">
    <source>
        <dbReference type="SAM" id="Phobius"/>
    </source>
</evidence>
<accession>A0A0V1M0H4</accession>
<dbReference type="Proteomes" id="UP000054843">
    <property type="component" value="Unassembled WGS sequence"/>
</dbReference>
<protein>
    <submittedName>
        <fullName evidence="2">Uncharacterized protein</fullName>
    </submittedName>
</protein>
<name>A0A0V1M0H4_9BILA</name>
<proteinExistence type="predicted"/>
<dbReference type="EMBL" id="JYDO01000433">
    <property type="protein sequence ID" value="KRZ65251.1"/>
    <property type="molecule type" value="Genomic_DNA"/>
</dbReference>
<feature type="transmembrane region" description="Helical" evidence="1">
    <location>
        <begin position="103"/>
        <end position="123"/>
    </location>
</feature>
<keyword evidence="1" id="KW-1133">Transmembrane helix</keyword>
<keyword evidence="1" id="KW-0472">Membrane</keyword>